<dbReference type="AlphaFoldDB" id="A0A857DGS4"/>
<dbReference type="Proteomes" id="UP000430508">
    <property type="component" value="Chromosome"/>
</dbReference>
<dbReference type="EMBL" id="CP046996">
    <property type="protein sequence ID" value="QGZ99435.1"/>
    <property type="molecule type" value="Genomic_DNA"/>
</dbReference>
<name>A0A857DGS4_9FIRM</name>
<reference evidence="1 2" key="1">
    <citation type="submission" date="2019-12" db="EMBL/GenBank/DDBJ databases">
        <title>Sequence classification of anaerobic respiratory reductive dehalogenases: First we see many, then we see few.</title>
        <authorList>
            <person name="Molenda O."/>
            <person name="Puentes Jacome L.A."/>
            <person name="Cao X."/>
            <person name="Nesbo C.L."/>
            <person name="Tang S."/>
            <person name="Morson N."/>
            <person name="Patron J."/>
            <person name="Lomheim L."/>
            <person name="Wishart D.S."/>
            <person name="Edwards E.A."/>
        </authorList>
    </citation>
    <scope>NUCLEOTIDE SEQUENCE [LARGE SCALE GENOMIC DNA]</scope>
    <source>
        <strain evidence="1 2">12DCA</strain>
    </source>
</reference>
<organism evidence="1 2">
    <name type="scientific">Dehalobacter restrictus</name>
    <dbReference type="NCBI Taxonomy" id="55583"/>
    <lineage>
        <taxon>Bacteria</taxon>
        <taxon>Bacillati</taxon>
        <taxon>Bacillota</taxon>
        <taxon>Clostridia</taxon>
        <taxon>Eubacteriales</taxon>
        <taxon>Desulfitobacteriaceae</taxon>
        <taxon>Dehalobacter</taxon>
    </lineage>
</organism>
<dbReference type="RefSeq" id="WP_158208123.1">
    <property type="nucleotide sequence ID" value="NZ_CP046996.1"/>
</dbReference>
<protein>
    <submittedName>
        <fullName evidence="1">Uncharacterized protein</fullName>
    </submittedName>
</protein>
<evidence type="ECO:0000313" key="2">
    <source>
        <dbReference type="Proteomes" id="UP000430508"/>
    </source>
</evidence>
<proteinExistence type="predicted"/>
<gene>
    <name evidence="1" type="ORF">GQ588_01515</name>
</gene>
<accession>A0A857DGS4</accession>
<sequence length="130" mass="14667">MYTAQDIFNMTMDLVSKRNANGTIDPGKTATYKARSLGLLSLWQSEMQTTLMQTISDPITDLSQEITVNDKVSGPYFLAANLILIEDPDSAGFFEQKFEELKQTIIRRQPATEVAITDTYSMGGYEYQNY</sequence>
<evidence type="ECO:0000313" key="1">
    <source>
        <dbReference type="EMBL" id="QGZ99435.1"/>
    </source>
</evidence>